<accession>A0A5N6XY57</accession>
<dbReference type="EMBL" id="ML737172">
    <property type="protein sequence ID" value="KAE8338052.1"/>
    <property type="molecule type" value="Genomic_DNA"/>
</dbReference>
<dbReference type="OrthoDB" id="10349543at2759"/>
<dbReference type="Proteomes" id="UP000325558">
    <property type="component" value="Unassembled WGS sequence"/>
</dbReference>
<evidence type="ECO:0000313" key="1">
    <source>
        <dbReference type="EMBL" id="KAE8338052.1"/>
    </source>
</evidence>
<dbReference type="AlphaFoldDB" id="A0A5N6XY57"/>
<reference evidence="1" key="1">
    <citation type="submission" date="2019-04" db="EMBL/GenBank/DDBJ databases">
        <title>Friends and foes A comparative genomics study of 23 Aspergillus species from section Flavi.</title>
        <authorList>
            <consortium name="DOE Joint Genome Institute"/>
            <person name="Kjaerbolling I."/>
            <person name="Vesth T."/>
            <person name="Frisvad J.C."/>
            <person name="Nybo J.L."/>
            <person name="Theobald S."/>
            <person name="Kildgaard S."/>
            <person name="Isbrandt T."/>
            <person name="Kuo A."/>
            <person name="Sato A."/>
            <person name="Lyhne E.K."/>
            <person name="Kogle M.E."/>
            <person name="Wiebenga A."/>
            <person name="Kun R.S."/>
            <person name="Lubbers R.J."/>
            <person name="Makela M.R."/>
            <person name="Barry K."/>
            <person name="Chovatia M."/>
            <person name="Clum A."/>
            <person name="Daum C."/>
            <person name="Haridas S."/>
            <person name="He G."/>
            <person name="LaButti K."/>
            <person name="Lipzen A."/>
            <person name="Mondo S."/>
            <person name="Riley R."/>
            <person name="Salamov A."/>
            <person name="Simmons B.A."/>
            <person name="Magnuson J.K."/>
            <person name="Henrissat B."/>
            <person name="Mortensen U.H."/>
            <person name="Larsen T.O."/>
            <person name="Devries R.P."/>
            <person name="Grigoriev I.V."/>
            <person name="Machida M."/>
            <person name="Baker S.E."/>
            <person name="Andersen M.R."/>
        </authorList>
    </citation>
    <scope>NUCLEOTIDE SEQUENCE</scope>
    <source>
        <strain evidence="1">CBS 117612</strain>
    </source>
</reference>
<sequence>MTTTTTTTTTTTLTVKIWANRDPSTTTTLSFKLAEIDHNLCRQYIHLGKVIKGINDLNNLISNPHAWTSQGGLGIEPMSLQLHNYINTWEKGAWNHDTFIGLVEWGVARIKRCYDIKTLKITSFRSRSHCVYVITGVAEASGRNVSMCDCRFRSFWANHCIQHSMPRLFGEPGPIPVGYSLHRLTLEKDRLIAEPVTASSFPKKLLSFDIDFPLSVSD</sequence>
<gene>
    <name evidence="1" type="ORF">BDV24DRAFT_153923</name>
</gene>
<name>A0A5N6XY57_9EURO</name>
<organism evidence="1">
    <name type="scientific">Aspergillus arachidicola</name>
    <dbReference type="NCBI Taxonomy" id="656916"/>
    <lineage>
        <taxon>Eukaryota</taxon>
        <taxon>Fungi</taxon>
        <taxon>Dikarya</taxon>
        <taxon>Ascomycota</taxon>
        <taxon>Pezizomycotina</taxon>
        <taxon>Eurotiomycetes</taxon>
        <taxon>Eurotiomycetidae</taxon>
        <taxon>Eurotiales</taxon>
        <taxon>Aspergillaceae</taxon>
        <taxon>Aspergillus</taxon>
        <taxon>Aspergillus subgen. Circumdati</taxon>
    </lineage>
</organism>
<protein>
    <submittedName>
        <fullName evidence="1">Uncharacterized protein</fullName>
    </submittedName>
</protein>
<proteinExistence type="predicted"/>